<name>J9FQT7_9ZZZZ</name>
<organism evidence="1">
    <name type="scientific">gut metagenome</name>
    <dbReference type="NCBI Taxonomy" id="749906"/>
    <lineage>
        <taxon>unclassified sequences</taxon>
        <taxon>metagenomes</taxon>
        <taxon>organismal metagenomes</taxon>
    </lineage>
</organism>
<evidence type="ECO:0000313" key="1">
    <source>
        <dbReference type="EMBL" id="EJW96853.1"/>
    </source>
</evidence>
<dbReference type="AlphaFoldDB" id="J9FQT7"/>
<reference evidence="1" key="1">
    <citation type="journal article" date="2012" name="PLoS ONE">
        <title>Gene sets for utilization of primary and secondary nutrition supplies in the distal gut of endangered iberian lynx.</title>
        <authorList>
            <person name="Alcaide M."/>
            <person name="Messina E."/>
            <person name="Richter M."/>
            <person name="Bargiela R."/>
            <person name="Peplies J."/>
            <person name="Huws S.A."/>
            <person name="Newbold C.J."/>
            <person name="Golyshin P.N."/>
            <person name="Simon M.A."/>
            <person name="Lopez G."/>
            <person name="Yakimov M.M."/>
            <person name="Ferrer M."/>
        </authorList>
    </citation>
    <scope>NUCLEOTIDE SEQUENCE</scope>
</reference>
<gene>
    <name evidence="1" type="ORF">EVA_15041</name>
</gene>
<comment type="caution">
    <text evidence="1">The sequence shown here is derived from an EMBL/GenBank/DDBJ whole genome shotgun (WGS) entry which is preliminary data.</text>
</comment>
<sequence>MVAVAKVAAKAVADVAKVKAAAAVIITNTKAVVAAVTTNLCFPVLGNYLRYGLL</sequence>
<accession>J9FQT7</accession>
<dbReference type="EMBL" id="AMCI01005068">
    <property type="protein sequence ID" value="EJW96853.1"/>
    <property type="molecule type" value="Genomic_DNA"/>
</dbReference>
<protein>
    <submittedName>
        <fullName evidence="1">Uncharacterized protein</fullName>
    </submittedName>
</protein>
<proteinExistence type="predicted"/>